<name>A0A0A9FD73_ARUDO</name>
<reference evidence="1" key="2">
    <citation type="journal article" date="2015" name="Data Brief">
        <title>Shoot transcriptome of the giant reed, Arundo donax.</title>
        <authorList>
            <person name="Barrero R.A."/>
            <person name="Guerrero F.D."/>
            <person name="Moolhuijzen P."/>
            <person name="Goolsby J.A."/>
            <person name="Tidwell J."/>
            <person name="Bellgard S.E."/>
            <person name="Bellgard M.I."/>
        </authorList>
    </citation>
    <scope>NUCLEOTIDE SEQUENCE</scope>
    <source>
        <tissue evidence="1">Shoot tissue taken approximately 20 cm above the soil surface</tissue>
    </source>
</reference>
<dbReference type="EMBL" id="GBRH01189815">
    <property type="protein sequence ID" value="JAE08081.1"/>
    <property type="molecule type" value="Transcribed_RNA"/>
</dbReference>
<protein>
    <submittedName>
        <fullName evidence="1">Uncharacterized protein</fullName>
    </submittedName>
</protein>
<proteinExistence type="predicted"/>
<dbReference type="AlphaFoldDB" id="A0A0A9FD73"/>
<organism evidence="1">
    <name type="scientific">Arundo donax</name>
    <name type="common">Giant reed</name>
    <name type="synonym">Donax arundinaceus</name>
    <dbReference type="NCBI Taxonomy" id="35708"/>
    <lineage>
        <taxon>Eukaryota</taxon>
        <taxon>Viridiplantae</taxon>
        <taxon>Streptophyta</taxon>
        <taxon>Embryophyta</taxon>
        <taxon>Tracheophyta</taxon>
        <taxon>Spermatophyta</taxon>
        <taxon>Magnoliopsida</taxon>
        <taxon>Liliopsida</taxon>
        <taxon>Poales</taxon>
        <taxon>Poaceae</taxon>
        <taxon>PACMAD clade</taxon>
        <taxon>Arundinoideae</taxon>
        <taxon>Arundineae</taxon>
        <taxon>Arundo</taxon>
    </lineage>
</organism>
<sequence length="58" mass="6693">MWMLEIALSAECPTRRFTTVVNQYNLTVDVRFYIHNLISVITVSRRMTSKDLVVCGSL</sequence>
<reference evidence="1" key="1">
    <citation type="submission" date="2014-09" db="EMBL/GenBank/DDBJ databases">
        <authorList>
            <person name="Magalhaes I.L.F."/>
            <person name="Oliveira U."/>
            <person name="Santos F.R."/>
            <person name="Vidigal T.H.D.A."/>
            <person name="Brescovit A.D."/>
            <person name="Santos A.J."/>
        </authorList>
    </citation>
    <scope>NUCLEOTIDE SEQUENCE</scope>
    <source>
        <tissue evidence="1">Shoot tissue taken approximately 20 cm above the soil surface</tissue>
    </source>
</reference>
<evidence type="ECO:0000313" key="1">
    <source>
        <dbReference type="EMBL" id="JAE08081.1"/>
    </source>
</evidence>
<accession>A0A0A9FD73</accession>